<gene>
    <name evidence="1" type="ORF">F4821DRAFT_126552</name>
</gene>
<dbReference type="EMBL" id="MU394314">
    <property type="protein sequence ID" value="KAI6086599.1"/>
    <property type="molecule type" value="Genomic_DNA"/>
</dbReference>
<proteinExistence type="predicted"/>
<comment type="caution">
    <text evidence="1">The sequence shown here is derived from an EMBL/GenBank/DDBJ whole genome shotgun (WGS) entry which is preliminary data.</text>
</comment>
<accession>A0ACC0D1I5</accession>
<dbReference type="Proteomes" id="UP001497680">
    <property type="component" value="Unassembled WGS sequence"/>
</dbReference>
<name>A0ACC0D1I5_9PEZI</name>
<evidence type="ECO:0000313" key="2">
    <source>
        <dbReference type="Proteomes" id="UP001497680"/>
    </source>
</evidence>
<reference evidence="1 2" key="1">
    <citation type="journal article" date="2022" name="New Phytol.">
        <title>Ecological generalism drives hyperdiversity of secondary metabolite gene clusters in xylarialean endophytes.</title>
        <authorList>
            <person name="Franco M.E.E."/>
            <person name="Wisecaver J.H."/>
            <person name="Arnold A.E."/>
            <person name="Ju Y.M."/>
            <person name="Slot J.C."/>
            <person name="Ahrendt S."/>
            <person name="Moore L.P."/>
            <person name="Eastman K.E."/>
            <person name="Scott K."/>
            <person name="Konkel Z."/>
            <person name="Mondo S.J."/>
            <person name="Kuo A."/>
            <person name="Hayes R.D."/>
            <person name="Haridas S."/>
            <person name="Andreopoulos B."/>
            <person name="Riley R."/>
            <person name="LaButti K."/>
            <person name="Pangilinan J."/>
            <person name="Lipzen A."/>
            <person name="Amirebrahimi M."/>
            <person name="Yan J."/>
            <person name="Adam C."/>
            <person name="Keymanesh K."/>
            <person name="Ng V."/>
            <person name="Louie K."/>
            <person name="Northen T."/>
            <person name="Drula E."/>
            <person name="Henrissat B."/>
            <person name="Hsieh H.M."/>
            <person name="Youens-Clark K."/>
            <person name="Lutzoni F."/>
            <person name="Miadlikowska J."/>
            <person name="Eastwood D.C."/>
            <person name="Hamelin R.C."/>
            <person name="Grigoriev I.V."/>
            <person name="U'Ren J.M."/>
        </authorList>
    </citation>
    <scope>NUCLEOTIDE SEQUENCE [LARGE SCALE GENOMIC DNA]</scope>
    <source>
        <strain evidence="1 2">ER1909</strain>
    </source>
</reference>
<keyword evidence="2" id="KW-1185">Reference proteome</keyword>
<evidence type="ECO:0000313" key="1">
    <source>
        <dbReference type="EMBL" id="KAI6086599.1"/>
    </source>
</evidence>
<organism evidence="1 2">
    <name type="scientific">Hypoxylon rubiginosum</name>
    <dbReference type="NCBI Taxonomy" id="110542"/>
    <lineage>
        <taxon>Eukaryota</taxon>
        <taxon>Fungi</taxon>
        <taxon>Dikarya</taxon>
        <taxon>Ascomycota</taxon>
        <taxon>Pezizomycotina</taxon>
        <taxon>Sordariomycetes</taxon>
        <taxon>Xylariomycetidae</taxon>
        <taxon>Xylariales</taxon>
        <taxon>Hypoxylaceae</taxon>
        <taxon>Hypoxylon</taxon>
    </lineage>
</organism>
<protein>
    <submittedName>
        <fullName evidence="1">Metallo-hydrolase/oxidoreductase</fullName>
    </submittedName>
</protein>
<sequence>MAYAPSTETPSAIPQLAEVDTLTIHAIVNDEIDQISPSPHPAVRHPQSFMGAPLKPLPPGEQRGGAALQMRMDSLCCGAHGLSLLITVTKDGKSHSLLFDAGPEEAVWERNVTRLGLDPSGIERIVLSHWHRDHSGGILSAVRMIEAAKKDLSGVEREKVVVDLYPDRPDYRGVMVQQPISLEADPSFAEIEDAGATVFKSGDVHTALDDTFLISGAIPRRTTYEGGIRGGIRFTPEGNWEKDELIMDERLVMCNLKGRGLVVFTGCSHAGVVNVARHAIELGCGVPFYTLVGGYHLADGAPEKLEKSLEDLRALKPHVLMPGHCTGWRFKVAIEKEMPGCMAPIFGGTKYELI</sequence>